<reference evidence="5 6" key="2">
    <citation type="submission" date="2018-12" db="EMBL/GenBank/DDBJ databases">
        <title>Rhizobacter gummiphilus sp. nov., a rubber-degrading bacterium isolated from the soil of a botanical garden in Japan.</title>
        <authorList>
            <person name="Shunsuke S.S."/>
        </authorList>
    </citation>
    <scope>NUCLEOTIDE SEQUENCE [LARGE SCALE GENOMIC DNA]</scope>
    <source>
        <strain evidence="5 6">S-16</strain>
    </source>
</reference>
<evidence type="ECO:0000313" key="5">
    <source>
        <dbReference type="EMBL" id="RQP22002.1"/>
    </source>
</evidence>
<dbReference type="InterPro" id="IPR036291">
    <property type="entry name" value="NAD(P)-bd_dom_sf"/>
</dbReference>
<sequence>MSTPSSTPSSGLAPGSVSPLRFGRLLLTGAAGGLGRELRPRLKAYCKTLRLSDRADLGAQQTGEEIRLVELGDRAAVRSLLEGVDAAVHLGGVSLEGPFDPICEANIVGAYNLYEAARVNGVKRIVFASSNHVTGFYRQDEVISPADPMRPDGLYGISKAFGESLSRFYFDRYGIETACLRIGSSFTAPKDRRMLATWMSYDDLERLVVSCLTAPVVGHSVVYGVSANRTVWWDNTSARHLGYVPQDSSEPFRAEVEARQPSVDVNDPVQIYQGGAFVRQGPFE</sequence>
<dbReference type="PANTHER" id="PTHR43103">
    <property type="entry name" value="NUCLEOSIDE-DIPHOSPHATE-SUGAR EPIMERASE"/>
    <property type="match status" value="1"/>
</dbReference>
<proteinExistence type="inferred from homology"/>
<evidence type="ECO:0000256" key="2">
    <source>
        <dbReference type="ARBA" id="ARBA00023002"/>
    </source>
</evidence>
<keyword evidence="2" id="KW-0560">Oxidoreductase</keyword>
<dbReference type="Proteomes" id="UP000267464">
    <property type="component" value="Unassembled WGS sequence"/>
</dbReference>
<evidence type="ECO:0000256" key="1">
    <source>
        <dbReference type="ARBA" id="ARBA00007637"/>
    </source>
</evidence>
<evidence type="ECO:0000259" key="4">
    <source>
        <dbReference type="Pfam" id="PF01370"/>
    </source>
</evidence>
<dbReference type="Pfam" id="PF01370">
    <property type="entry name" value="Epimerase"/>
    <property type="match status" value="1"/>
</dbReference>
<evidence type="ECO:0000313" key="6">
    <source>
        <dbReference type="Proteomes" id="UP000267464"/>
    </source>
</evidence>
<dbReference type="InterPro" id="IPR001509">
    <property type="entry name" value="Epimerase_deHydtase"/>
</dbReference>
<protein>
    <submittedName>
        <fullName evidence="5">NAD(P)-dependent oxidoreductase</fullName>
    </submittedName>
</protein>
<feature type="domain" description="NAD-dependent epimerase/dehydratase" evidence="4">
    <location>
        <begin position="26"/>
        <end position="196"/>
    </location>
</feature>
<gene>
    <name evidence="5" type="ORF">DZC73_23570</name>
</gene>
<name>A0A3N7IT38_9BURK</name>
<dbReference type="AlphaFoldDB" id="A0A3N7IT38"/>
<dbReference type="OrthoDB" id="8770295at2"/>
<dbReference type="EMBL" id="QUSW01000008">
    <property type="protein sequence ID" value="RQP22002.1"/>
    <property type="molecule type" value="Genomic_DNA"/>
</dbReference>
<comment type="caution">
    <text evidence="5">The sequence shown here is derived from an EMBL/GenBank/DDBJ whole genome shotgun (WGS) entry which is preliminary data.</text>
</comment>
<organism evidence="5 6">
    <name type="scientific">Piscinibacter terrae</name>
    <dbReference type="NCBI Taxonomy" id="2496871"/>
    <lineage>
        <taxon>Bacteria</taxon>
        <taxon>Pseudomonadati</taxon>
        <taxon>Pseudomonadota</taxon>
        <taxon>Betaproteobacteria</taxon>
        <taxon>Burkholderiales</taxon>
        <taxon>Sphaerotilaceae</taxon>
        <taxon>Piscinibacter</taxon>
    </lineage>
</organism>
<accession>A0A3N7IT38</accession>
<dbReference type="SUPFAM" id="SSF51735">
    <property type="entry name" value="NAD(P)-binding Rossmann-fold domains"/>
    <property type="match status" value="1"/>
</dbReference>
<comment type="similarity">
    <text evidence="1">Belongs to the NAD(P)-dependent epimerase/dehydratase family.</text>
</comment>
<dbReference type="Gene3D" id="3.40.50.720">
    <property type="entry name" value="NAD(P)-binding Rossmann-like Domain"/>
    <property type="match status" value="1"/>
</dbReference>
<dbReference type="PANTHER" id="PTHR43103:SF5">
    <property type="entry name" value="4-EPIMERASE, PUTATIVE (AFU_ORTHOLOGUE AFUA_7G00360)-RELATED"/>
    <property type="match status" value="1"/>
</dbReference>
<dbReference type="RefSeq" id="WP_124542842.1">
    <property type="nucleotide sequence ID" value="NZ_QUSW01000008.1"/>
</dbReference>
<reference evidence="5 6" key="1">
    <citation type="submission" date="2018-08" db="EMBL/GenBank/DDBJ databases">
        <authorList>
            <person name="Khan S.A."/>
            <person name="Jeon C.O."/>
            <person name="Chun B.H."/>
            <person name="Jeong S.E."/>
        </authorList>
    </citation>
    <scope>NUCLEOTIDE SEQUENCE [LARGE SCALE GENOMIC DNA]</scope>
    <source>
        <strain evidence="5 6">S-16</strain>
    </source>
</reference>
<evidence type="ECO:0000256" key="3">
    <source>
        <dbReference type="ARBA" id="ARBA00023027"/>
    </source>
</evidence>
<dbReference type="GO" id="GO:0016491">
    <property type="term" value="F:oxidoreductase activity"/>
    <property type="evidence" value="ECO:0007669"/>
    <property type="project" value="UniProtKB-KW"/>
</dbReference>
<keyword evidence="6" id="KW-1185">Reference proteome</keyword>
<keyword evidence="3" id="KW-0520">NAD</keyword>